<dbReference type="GeneID" id="98175610"/>
<dbReference type="Gene3D" id="3.50.50.60">
    <property type="entry name" value="FAD/NAD(P)-binding domain"/>
    <property type="match status" value="1"/>
</dbReference>
<evidence type="ECO:0000256" key="1">
    <source>
        <dbReference type="SAM" id="SignalP"/>
    </source>
</evidence>
<dbReference type="Proteomes" id="UP001628179">
    <property type="component" value="Unassembled WGS sequence"/>
</dbReference>
<dbReference type="PANTHER" id="PTHR42923:SF26">
    <property type="entry name" value="FMN REDUCTASE LOT6, PUTATIVE (AFU_ORTHOLOGUE AFUA_7G06600)-RELATED"/>
    <property type="match status" value="1"/>
</dbReference>
<dbReference type="Gene3D" id="1.10.405.20">
    <property type="match status" value="1"/>
</dbReference>
<protein>
    <submittedName>
        <fullName evidence="2">Amine oxidase</fullName>
    </submittedName>
</protein>
<feature type="signal peptide" evidence="1">
    <location>
        <begin position="1"/>
        <end position="18"/>
    </location>
</feature>
<dbReference type="SUPFAM" id="SSF51905">
    <property type="entry name" value="FAD/NAD(P)-binding domain"/>
    <property type="match status" value="1"/>
</dbReference>
<accession>A0ABQ0GA53</accession>
<keyword evidence="1" id="KW-0732">Signal</keyword>
<dbReference type="Pfam" id="PF13450">
    <property type="entry name" value="NAD_binding_8"/>
    <property type="match status" value="1"/>
</dbReference>
<dbReference type="Gene3D" id="3.30.70.1990">
    <property type="match status" value="1"/>
</dbReference>
<feature type="chain" id="PRO_5047006187" evidence="1">
    <location>
        <begin position="19"/>
        <end position="485"/>
    </location>
</feature>
<proteinExistence type="predicted"/>
<dbReference type="EMBL" id="BAAFSV010000002">
    <property type="protein sequence ID" value="GAB1314657.1"/>
    <property type="molecule type" value="Genomic_DNA"/>
</dbReference>
<organism evidence="2 3">
    <name type="scientific">Madurella fahalii</name>
    <dbReference type="NCBI Taxonomy" id="1157608"/>
    <lineage>
        <taxon>Eukaryota</taxon>
        <taxon>Fungi</taxon>
        <taxon>Dikarya</taxon>
        <taxon>Ascomycota</taxon>
        <taxon>Pezizomycotina</taxon>
        <taxon>Sordariomycetes</taxon>
        <taxon>Sordariomycetidae</taxon>
        <taxon>Sordariales</taxon>
        <taxon>Sordariales incertae sedis</taxon>
        <taxon>Madurella</taxon>
    </lineage>
</organism>
<dbReference type="InterPro" id="IPR050464">
    <property type="entry name" value="Zeta_carotene_desat/Oxidored"/>
</dbReference>
<keyword evidence="3" id="KW-1185">Reference proteome</keyword>
<dbReference type="RefSeq" id="XP_070916388.1">
    <property type="nucleotide sequence ID" value="XM_071060287.1"/>
</dbReference>
<dbReference type="PANTHER" id="PTHR42923">
    <property type="entry name" value="PROTOPORPHYRINOGEN OXIDASE"/>
    <property type="match status" value="1"/>
</dbReference>
<evidence type="ECO:0000313" key="3">
    <source>
        <dbReference type="Proteomes" id="UP001628179"/>
    </source>
</evidence>
<comment type="caution">
    <text evidence="2">The sequence shown here is derived from an EMBL/GenBank/DDBJ whole genome shotgun (WGS) entry which is preliminary data.</text>
</comment>
<name>A0ABQ0GA53_9PEZI</name>
<sequence length="485" mass="52782">MKKLLVAAGLLCARRVRALCPDIGSGAANGVPTISKDVAIIGGGGSGAYSAVRLREDYGIGVVVVEKEPMLGGHVNTWIDPATGRGFEAGVQSYVDLANTKDFFSRMGVSTMPNNRPTQQPPLFVDFSTGTRLSNYTLPSTTDRNDALRRYLALAEKYLPFMEPGWWSFPAPKDIPVDLVLPFRDFVEKYNLTAGVPQIFATTGFGKHDMLGSLTMWVMRSFNVDMARTILGINAGFVPSSGKNQDLYDNILKLLGPDVLLSSTAVRAKRSDKGVVLEVRNSVTCNVTRIVAKKLLFTAPPTGSNLAPLEADDFERGVFQDFNYSTSYVGVVSHPALPRNFSITNVPGAAEGGNWIAAVPKSPFNVRFDNYANSSYYRVVAAGDHTFTKDQAQDMISATFDKMVVAGTVSQTQPPQPLTFHLFESHGLVGAHVSREVLNTGFIQRLNGLQGRRSTWFTGAAWSVHISTSLWVFTDTLLPRLVASL</sequence>
<reference evidence="2 3" key="1">
    <citation type="submission" date="2024-09" db="EMBL/GenBank/DDBJ databases">
        <title>Itraconazole resistance in Madurella fahalii resulting from another homologue of gene encoding cytochrome P450 14-alpha sterol demethylase (CYP51).</title>
        <authorList>
            <person name="Yoshioka I."/>
            <person name="Fahal A.H."/>
            <person name="Kaneko S."/>
            <person name="Yaguchi T."/>
        </authorList>
    </citation>
    <scope>NUCLEOTIDE SEQUENCE [LARGE SCALE GENOMIC DNA]</scope>
    <source>
        <strain evidence="2 3">IFM 68171</strain>
    </source>
</reference>
<evidence type="ECO:0000313" key="2">
    <source>
        <dbReference type="EMBL" id="GAB1314657.1"/>
    </source>
</evidence>
<dbReference type="InterPro" id="IPR036188">
    <property type="entry name" value="FAD/NAD-bd_sf"/>
</dbReference>
<gene>
    <name evidence="2" type="ORF">MFIFM68171_04867</name>
</gene>